<feature type="transmembrane region" description="Helical" evidence="1">
    <location>
        <begin position="12"/>
        <end position="31"/>
    </location>
</feature>
<name>A0A0P6XCM9_9CHLR</name>
<reference evidence="3 4" key="1">
    <citation type="submission" date="2015-07" db="EMBL/GenBank/DDBJ databases">
        <title>Genome sequence of Levilinea saccharolytica DSM 16555.</title>
        <authorList>
            <person name="Hemp J."/>
            <person name="Ward L.M."/>
            <person name="Pace L.A."/>
            <person name="Fischer W.W."/>
        </authorList>
    </citation>
    <scope>NUCLEOTIDE SEQUENCE [LARGE SCALE GENOMIC DNA]</scope>
    <source>
        <strain evidence="3 4">KIBI-1</strain>
    </source>
</reference>
<evidence type="ECO:0000313" key="3">
    <source>
        <dbReference type="EMBL" id="KPL80639.1"/>
    </source>
</evidence>
<dbReference type="STRING" id="229921.ADN01_10875"/>
<dbReference type="Proteomes" id="UP000050501">
    <property type="component" value="Unassembled WGS sequence"/>
</dbReference>
<feature type="transmembrane region" description="Helical" evidence="1">
    <location>
        <begin position="43"/>
        <end position="65"/>
    </location>
</feature>
<feature type="domain" description="VanZ-like" evidence="2">
    <location>
        <begin position="41"/>
        <end position="129"/>
    </location>
</feature>
<dbReference type="Pfam" id="PF04892">
    <property type="entry name" value="VanZ"/>
    <property type="match status" value="1"/>
</dbReference>
<proteinExistence type="predicted"/>
<evidence type="ECO:0000259" key="2">
    <source>
        <dbReference type="Pfam" id="PF04892"/>
    </source>
</evidence>
<comment type="caution">
    <text evidence="3">The sequence shown here is derived from an EMBL/GenBank/DDBJ whole genome shotgun (WGS) entry which is preliminary data.</text>
</comment>
<feature type="transmembrane region" description="Helical" evidence="1">
    <location>
        <begin position="77"/>
        <end position="98"/>
    </location>
</feature>
<keyword evidence="4" id="KW-1185">Reference proteome</keyword>
<evidence type="ECO:0000256" key="1">
    <source>
        <dbReference type="SAM" id="Phobius"/>
    </source>
</evidence>
<dbReference type="AlphaFoldDB" id="A0A0P6XCM9"/>
<keyword evidence="1" id="KW-0812">Transmembrane</keyword>
<sequence length="135" mass="15017">MRPKWDLKKTGWVLVGALVLFIATPMGWVFSFSPVLRRLFNDVFYAEWVHVAAHIILFSLLGFGFNWARGRAGRGPALALTIGLALGVGLVQEILQMISRGHPFGAASLYDLVVDSVGAALGYAAYRAWQRWVRR</sequence>
<feature type="transmembrane region" description="Helical" evidence="1">
    <location>
        <begin position="104"/>
        <end position="126"/>
    </location>
</feature>
<dbReference type="EMBL" id="LGCM01000039">
    <property type="protein sequence ID" value="KPL80639.1"/>
    <property type="molecule type" value="Genomic_DNA"/>
</dbReference>
<keyword evidence="1" id="KW-1133">Transmembrane helix</keyword>
<dbReference type="RefSeq" id="WP_062417755.1">
    <property type="nucleotide sequence ID" value="NZ_DF967974.1"/>
</dbReference>
<organism evidence="3 4">
    <name type="scientific">Levilinea saccharolytica</name>
    <dbReference type="NCBI Taxonomy" id="229921"/>
    <lineage>
        <taxon>Bacteria</taxon>
        <taxon>Bacillati</taxon>
        <taxon>Chloroflexota</taxon>
        <taxon>Anaerolineae</taxon>
        <taxon>Anaerolineales</taxon>
        <taxon>Anaerolineaceae</taxon>
        <taxon>Levilinea</taxon>
    </lineage>
</organism>
<gene>
    <name evidence="3" type="ORF">ADN01_10875</name>
</gene>
<accession>A0A0P6XCM9</accession>
<dbReference type="InterPro" id="IPR006976">
    <property type="entry name" value="VanZ-like"/>
</dbReference>
<protein>
    <recommendedName>
        <fullName evidence="2">VanZ-like domain-containing protein</fullName>
    </recommendedName>
</protein>
<evidence type="ECO:0000313" key="4">
    <source>
        <dbReference type="Proteomes" id="UP000050501"/>
    </source>
</evidence>
<keyword evidence="1" id="KW-0472">Membrane</keyword>
<dbReference type="NCBIfam" id="NF037970">
    <property type="entry name" value="vanZ_1"/>
    <property type="match status" value="1"/>
</dbReference>